<sequence length="149" mass="15897">MFTYVCLGASDLERSARFYDAVLGPLGLQRCATTGEEDWDGWVGWGTYEDQGQQEVALWLCRPYNGQPPSAGNGTMVAFKAASWLQVDAFHAAALAQGGVSEGAPGLRPQYNDDFYAAYVRDPDGNKLAAVCRGRTAPDAAPGAVSRTA</sequence>
<dbReference type="InterPro" id="IPR029068">
    <property type="entry name" value="Glyas_Bleomycin-R_OHBP_Dase"/>
</dbReference>
<reference evidence="2 3" key="1">
    <citation type="submission" date="2014-02" db="EMBL/GenBank/DDBJ databases">
        <title>Draft Genome of Hylemonella gracilis isolated from the Niagara River.</title>
        <authorList>
            <person name="Pawlowski D.R."/>
            <person name="Koudelka G.B."/>
        </authorList>
    </citation>
    <scope>NUCLEOTIDE SEQUENCE [LARGE SCALE GENOMIC DNA]</scope>
    <source>
        <strain evidence="2 3">Niagara R</strain>
    </source>
</reference>
<dbReference type="Proteomes" id="UP000023268">
    <property type="component" value="Unassembled WGS sequence"/>
</dbReference>
<keyword evidence="2" id="KW-0456">Lyase</keyword>
<comment type="caution">
    <text evidence="2">The sequence shown here is derived from an EMBL/GenBank/DDBJ whole genome shotgun (WGS) entry which is preliminary data.</text>
</comment>
<dbReference type="EMBL" id="JEMG01000001">
    <property type="protein sequence ID" value="EYC50698.1"/>
    <property type="molecule type" value="Genomic_DNA"/>
</dbReference>
<dbReference type="PROSITE" id="PS51819">
    <property type="entry name" value="VOC"/>
    <property type="match status" value="1"/>
</dbReference>
<name>A0A016XHK5_9BURK</name>
<dbReference type="PANTHER" id="PTHR35006">
    <property type="entry name" value="GLYOXALASE FAMILY PROTEIN (AFU_ORTHOLOGUE AFUA_5G14830)"/>
    <property type="match status" value="1"/>
</dbReference>
<evidence type="ECO:0000313" key="2">
    <source>
        <dbReference type="EMBL" id="EYC50698.1"/>
    </source>
</evidence>
<organism evidence="2 3">
    <name type="scientific">Hylemonella gracilis str. Niagara R</name>
    <dbReference type="NCBI Taxonomy" id="1458275"/>
    <lineage>
        <taxon>Bacteria</taxon>
        <taxon>Pseudomonadati</taxon>
        <taxon>Pseudomonadota</taxon>
        <taxon>Betaproteobacteria</taxon>
        <taxon>Burkholderiales</taxon>
        <taxon>Comamonadaceae</taxon>
        <taxon>Hylemonella</taxon>
    </lineage>
</organism>
<dbReference type="PANTHER" id="PTHR35006:SF1">
    <property type="entry name" value="BLL2941 PROTEIN"/>
    <property type="match status" value="1"/>
</dbReference>
<evidence type="ECO:0000313" key="3">
    <source>
        <dbReference type="Proteomes" id="UP000023268"/>
    </source>
</evidence>
<dbReference type="eggNOG" id="COG0346">
    <property type="taxonomic scope" value="Bacteria"/>
</dbReference>
<accession>A0A016XHK5</accession>
<protein>
    <submittedName>
        <fullName evidence="2">Lactoylglutathione lyase</fullName>
    </submittedName>
</protein>
<dbReference type="GO" id="GO:0016829">
    <property type="term" value="F:lyase activity"/>
    <property type="evidence" value="ECO:0007669"/>
    <property type="project" value="UniProtKB-KW"/>
</dbReference>
<dbReference type="CDD" id="cd07262">
    <property type="entry name" value="VOC_like"/>
    <property type="match status" value="1"/>
</dbReference>
<gene>
    <name evidence="2" type="ORF">AZ34_06215</name>
</gene>
<feature type="domain" description="VOC" evidence="1">
    <location>
        <begin position="1"/>
        <end position="133"/>
    </location>
</feature>
<dbReference type="InterPro" id="IPR004360">
    <property type="entry name" value="Glyas_Fos-R_dOase_dom"/>
</dbReference>
<dbReference type="Pfam" id="PF00903">
    <property type="entry name" value="Glyoxalase"/>
    <property type="match status" value="1"/>
</dbReference>
<proteinExistence type="predicted"/>
<evidence type="ECO:0000259" key="1">
    <source>
        <dbReference type="PROSITE" id="PS51819"/>
    </source>
</evidence>
<dbReference type="STRING" id="1458275.AZ34_06215"/>
<dbReference type="AlphaFoldDB" id="A0A016XHK5"/>
<dbReference type="OrthoDB" id="9800438at2"/>
<dbReference type="RefSeq" id="WP_035605957.1">
    <property type="nucleotide sequence ID" value="NZ_JEMG01000001.1"/>
</dbReference>
<dbReference type="SUPFAM" id="SSF54593">
    <property type="entry name" value="Glyoxalase/Bleomycin resistance protein/Dihydroxybiphenyl dioxygenase"/>
    <property type="match status" value="1"/>
</dbReference>
<dbReference type="InterPro" id="IPR037523">
    <property type="entry name" value="VOC_core"/>
</dbReference>
<dbReference type="Gene3D" id="3.10.180.10">
    <property type="entry name" value="2,3-Dihydroxybiphenyl 1,2-Dioxygenase, domain 1"/>
    <property type="match status" value="1"/>
</dbReference>